<feature type="transmembrane region" description="Helical" evidence="7">
    <location>
        <begin position="166"/>
        <end position="189"/>
    </location>
</feature>
<dbReference type="RefSeq" id="WP_266283839.1">
    <property type="nucleotide sequence ID" value="NZ_JAPKNF010000003.1"/>
</dbReference>
<feature type="transmembrane region" description="Helical" evidence="7">
    <location>
        <begin position="357"/>
        <end position="380"/>
    </location>
</feature>
<evidence type="ECO:0000256" key="1">
    <source>
        <dbReference type="ARBA" id="ARBA00004651"/>
    </source>
</evidence>
<dbReference type="PANTHER" id="PTHR42718:SF42">
    <property type="entry name" value="EXPORT PROTEIN"/>
    <property type="match status" value="1"/>
</dbReference>
<evidence type="ECO:0000259" key="8">
    <source>
        <dbReference type="PROSITE" id="PS50850"/>
    </source>
</evidence>
<dbReference type="InterPro" id="IPR020846">
    <property type="entry name" value="MFS_dom"/>
</dbReference>
<feature type="transmembrane region" description="Helical" evidence="7">
    <location>
        <begin position="228"/>
        <end position="248"/>
    </location>
</feature>
<keyword evidence="3" id="KW-1003">Cell membrane</keyword>
<comment type="subcellular location">
    <subcellularLocation>
        <location evidence="1">Cell membrane</location>
        <topology evidence="1">Multi-pass membrane protein</topology>
    </subcellularLocation>
</comment>
<dbReference type="InterPro" id="IPR036259">
    <property type="entry name" value="MFS_trans_sf"/>
</dbReference>
<feature type="transmembrane region" description="Helical" evidence="7">
    <location>
        <begin position="51"/>
        <end position="68"/>
    </location>
</feature>
<accession>A0ABU0MBK9</accession>
<evidence type="ECO:0000256" key="5">
    <source>
        <dbReference type="ARBA" id="ARBA00022989"/>
    </source>
</evidence>
<evidence type="ECO:0000313" key="9">
    <source>
        <dbReference type="EMBL" id="MDQ0518350.1"/>
    </source>
</evidence>
<comment type="caution">
    <text evidence="9">The sequence shown here is derived from an EMBL/GenBank/DDBJ whole genome shotgun (WGS) entry which is preliminary data.</text>
</comment>
<feature type="transmembrane region" description="Helical" evidence="7">
    <location>
        <begin position="80"/>
        <end position="99"/>
    </location>
</feature>
<keyword evidence="2" id="KW-0813">Transport</keyword>
<feature type="transmembrane region" description="Helical" evidence="7">
    <location>
        <begin position="269"/>
        <end position="288"/>
    </location>
</feature>
<dbReference type="Pfam" id="PF07690">
    <property type="entry name" value="MFS_1"/>
    <property type="match status" value="1"/>
</dbReference>
<dbReference type="PROSITE" id="PS50850">
    <property type="entry name" value="MFS"/>
    <property type="match status" value="1"/>
</dbReference>
<name>A0ABU0MBK9_9HYPH</name>
<evidence type="ECO:0000313" key="10">
    <source>
        <dbReference type="Proteomes" id="UP001223743"/>
    </source>
</evidence>
<dbReference type="EMBL" id="JAUSWJ010000001">
    <property type="protein sequence ID" value="MDQ0518350.1"/>
    <property type="molecule type" value="Genomic_DNA"/>
</dbReference>
<dbReference type="NCBIfam" id="TIGR00711">
    <property type="entry name" value="efflux_EmrB"/>
    <property type="match status" value="1"/>
</dbReference>
<feature type="transmembrane region" description="Helical" evidence="7">
    <location>
        <begin position="333"/>
        <end position="351"/>
    </location>
</feature>
<sequence length="491" mass="48649">MAKGAVGSTAAGAVLLATILASGMAFMDGSVVTVALPAIREGFGASFVEGQWTANAYTLTLAAFTLLGGAAGDAFGLRRVFMLGTALFGIASAFCGFAWSVEVLIAARAVQGVGGALMVPGSLALISAHYPPAVRGRAIGTWAAASAIAPAIGPVLGGFLVDHGSWRAIFLINLPLAAAVLAVTALKVPGGEARREAPMDWAGGALAVVGLGLLAFGLTRLAEPGGGAGFDLAATVAGLAVLAGFILFERRTAHPMMPLALFADRQFAGVNLLTLLLYFALSGALFFLPTALIEAHRYPAALAGSVFLPFVLVMGLLSRYGGGLADRLGPRPVLTVGPIVTGLAFVLLAPAVQNGGFLTAIVPVMLLMGLGMGITVAPLSTAVMNAAPPSLGGAASGVNNAVARVAGLVAVASLGLAVGIGFSLTLGGETGAAADAVRAAGFGAASAGADLATMLLRTRATIAGFGAATVICGVLAILAGIVGWLTVRPQA</sequence>
<feature type="domain" description="Major facilitator superfamily (MFS) profile" evidence="8">
    <location>
        <begin position="14"/>
        <end position="491"/>
    </location>
</feature>
<feature type="transmembrane region" description="Helical" evidence="7">
    <location>
        <begin position="436"/>
        <end position="456"/>
    </location>
</feature>
<evidence type="ECO:0000256" key="2">
    <source>
        <dbReference type="ARBA" id="ARBA00022448"/>
    </source>
</evidence>
<feature type="transmembrane region" description="Helical" evidence="7">
    <location>
        <begin position="105"/>
        <end position="126"/>
    </location>
</feature>
<gene>
    <name evidence="9" type="ORF">QO015_003963</name>
</gene>
<protein>
    <submittedName>
        <fullName evidence="9">EmrB/QacA subfamily drug resistance transporter</fullName>
    </submittedName>
</protein>
<keyword evidence="5 7" id="KW-1133">Transmembrane helix</keyword>
<evidence type="ECO:0000256" key="3">
    <source>
        <dbReference type="ARBA" id="ARBA00022475"/>
    </source>
</evidence>
<dbReference type="PANTHER" id="PTHR42718">
    <property type="entry name" value="MAJOR FACILITATOR SUPERFAMILY MULTIDRUG TRANSPORTER MFSC"/>
    <property type="match status" value="1"/>
</dbReference>
<feature type="transmembrane region" description="Helical" evidence="7">
    <location>
        <begin position="300"/>
        <end position="321"/>
    </location>
</feature>
<keyword evidence="6 7" id="KW-0472">Membrane</keyword>
<dbReference type="SUPFAM" id="SSF103473">
    <property type="entry name" value="MFS general substrate transporter"/>
    <property type="match status" value="1"/>
</dbReference>
<evidence type="ECO:0000256" key="7">
    <source>
        <dbReference type="SAM" id="Phobius"/>
    </source>
</evidence>
<feature type="transmembrane region" description="Helical" evidence="7">
    <location>
        <begin position="201"/>
        <end position="222"/>
    </location>
</feature>
<dbReference type="Proteomes" id="UP001223743">
    <property type="component" value="Unassembled WGS sequence"/>
</dbReference>
<dbReference type="InterPro" id="IPR011701">
    <property type="entry name" value="MFS"/>
</dbReference>
<dbReference type="Gene3D" id="1.20.1720.10">
    <property type="entry name" value="Multidrug resistance protein D"/>
    <property type="match status" value="1"/>
</dbReference>
<proteinExistence type="predicted"/>
<dbReference type="PRINTS" id="PR01036">
    <property type="entry name" value="TCRTETB"/>
</dbReference>
<evidence type="ECO:0000256" key="6">
    <source>
        <dbReference type="ARBA" id="ARBA00023136"/>
    </source>
</evidence>
<dbReference type="CDD" id="cd17321">
    <property type="entry name" value="MFS_MMR_MDR_like"/>
    <property type="match status" value="1"/>
</dbReference>
<keyword evidence="10" id="KW-1185">Reference proteome</keyword>
<feature type="transmembrane region" description="Helical" evidence="7">
    <location>
        <begin position="138"/>
        <end position="160"/>
    </location>
</feature>
<evidence type="ECO:0000256" key="4">
    <source>
        <dbReference type="ARBA" id="ARBA00022692"/>
    </source>
</evidence>
<reference evidence="9 10" key="1">
    <citation type="submission" date="2023-07" db="EMBL/GenBank/DDBJ databases">
        <title>Genomic Encyclopedia of Type Strains, Phase IV (KMG-IV): sequencing the most valuable type-strain genomes for metagenomic binning, comparative biology and taxonomic classification.</title>
        <authorList>
            <person name="Goeker M."/>
        </authorList>
    </citation>
    <scope>NUCLEOTIDE SEQUENCE [LARGE SCALE GENOMIC DNA]</scope>
    <source>
        <strain evidence="9 10">B1-1</strain>
    </source>
</reference>
<feature type="transmembrane region" description="Helical" evidence="7">
    <location>
        <begin position="401"/>
        <end position="424"/>
    </location>
</feature>
<keyword evidence="4 7" id="KW-0812">Transmembrane</keyword>
<dbReference type="Gene3D" id="1.20.1250.20">
    <property type="entry name" value="MFS general substrate transporter like domains"/>
    <property type="match status" value="1"/>
</dbReference>
<dbReference type="InterPro" id="IPR004638">
    <property type="entry name" value="EmrB-like"/>
</dbReference>
<organism evidence="9 10">
    <name type="scientific">Kaistia geumhonensis</name>
    <dbReference type="NCBI Taxonomy" id="410839"/>
    <lineage>
        <taxon>Bacteria</taxon>
        <taxon>Pseudomonadati</taxon>
        <taxon>Pseudomonadota</taxon>
        <taxon>Alphaproteobacteria</taxon>
        <taxon>Hyphomicrobiales</taxon>
        <taxon>Kaistiaceae</taxon>
        <taxon>Kaistia</taxon>
    </lineage>
</organism>
<feature type="transmembrane region" description="Helical" evidence="7">
    <location>
        <begin position="463"/>
        <end position="487"/>
    </location>
</feature>